<dbReference type="Proteomes" id="UP000887569">
    <property type="component" value="Unplaced"/>
</dbReference>
<dbReference type="AlphaFoldDB" id="A0A915A581"/>
<evidence type="ECO:0000313" key="1">
    <source>
        <dbReference type="Proteomes" id="UP000887569"/>
    </source>
</evidence>
<organism evidence="1 2">
    <name type="scientific">Parascaris univalens</name>
    <name type="common">Nematode worm</name>
    <dbReference type="NCBI Taxonomy" id="6257"/>
    <lineage>
        <taxon>Eukaryota</taxon>
        <taxon>Metazoa</taxon>
        <taxon>Ecdysozoa</taxon>
        <taxon>Nematoda</taxon>
        <taxon>Chromadorea</taxon>
        <taxon>Rhabditida</taxon>
        <taxon>Spirurina</taxon>
        <taxon>Ascaridomorpha</taxon>
        <taxon>Ascaridoidea</taxon>
        <taxon>Ascarididae</taxon>
        <taxon>Parascaris</taxon>
    </lineage>
</organism>
<sequence length="209" mass="23179">MNDNPASADYKMGPKSHTFDSVPVAIDDTSAIAARLDNHKRDSLGHPIMNMHAFTIYSTQAPRGYINCVTVSATETSLRVELIHHYGSDKLGNLIAVAFPTVELQSLDEQMRNTYTPARTDGCKGERTRIDQETAEIPGKGVDNALVPISLFSDPTMLHQDKKESTIGEIRAGGCMDVDTVIKCYYDRKMALKRHLNEQKSSPETKTQH</sequence>
<proteinExistence type="predicted"/>
<evidence type="ECO:0000313" key="3">
    <source>
        <dbReference type="WBParaSite" id="PgR033_g095_t01"/>
    </source>
</evidence>
<protein>
    <submittedName>
        <fullName evidence="2 3">Uncharacterized protein</fullName>
    </submittedName>
</protein>
<accession>A0A915A581</accession>
<dbReference type="WBParaSite" id="PgR033_g095_t01">
    <property type="protein sequence ID" value="PgR033_g095_t01"/>
    <property type="gene ID" value="PgR033_g095"/>
</dbReference>
<keyword evidence="1" id="KW-1185">Reference proteome</keyword>
<dbReference type="WBParaSite" id="PgR001X_g179_t01">
    <property type="protein sequence ID" value="PgR001X_g179_t01"/>
    <property type="gene ID" value="PgR001X_g179"/>
</dbReference>
<name>A0A915A581_PARUN</name>
<evidence type="ECO:0000313" key="2">
    <source>
        <dbReference type="WBParaSite" id="PgR001X_g179_t01"/>
    </source>
</evidence>
<reference evidence="2 3" key="1">
    <citation type="submission" date="2022-11" db="UniProtKB">
        <authorList>
            <consortium name="WormBaseParasite"/>
        </authorList>
    </citation>
    <scope>IDENTIFICATION</scope>
</reference>